<dbReference type="InterPro" id="IPR011701">
    <property type="entry name" value="MFS"/>
</dbReference>
<feature type="transmembrane region" description="Helical" evidence="9">
    <location>
        <begin position="173"/>
        <end position="196"/>
    </location>
</feature>
<dbReference type="PROSITE" id="PS00216">
    <property type="entry name" value="SUGAR_TRANSPORT_1"/>
    <property type="match status" value="1"/>
</dbReference>
<keyword evidence="12" id="KW-1185">Reference proteome</keyword>
<evidence type="ECO:0000256" key="4">
    <source>
        <dbReference type="ARBA" id="ARBA00022692"/>
    </source>
</evidence>
<keyword evidence="4 9" id="KW-0812">Transmembrane</keyword>
<keyword evidence="6 9" id="KW-0472">Membrane</keyword>
<feature type="transmembrane region" description="Helical" evidence="9">
    <location>
        <begin position="481"/>
        <end position="500"/>
    </location>
</feature>
<evidence type="ECO:0000256" key="9">
    <source>
        <dbReference type="SAM" id="Phobius"/>
    </source>
</evidence>
<protein>
    <submittedName>
        <fullName evidence="11">MFS transporter</fullName>
    </submittedName>
</protein>
<reference evidence="12" key="1">
    <citation type="journal article" date="2019" name="Int. J. Syst. Evol. Microbiol.">
        <title>The Global Catalogue of Microorganisms (GCM) 10K type strain sequencing project: providing services to taxonomists for standard genome sequencing and annotation.</title>
        <authorList>
            <consortium name="The Broad Institute Genomics Platform"/>
            <consortium name="The Broad Institute Genome Sequencing Center for Infectious Disease"/>
            <person name="Wu L."/>
            <person name="Ma J."/>
        </authorList>
    </citation>
    <scope>NUCLEOTIDE SEQUENCE [LARGE SCALE GENOMIC DNA]</scope>
    <source>
        <strain evidence="12">JCM 17986</strain>
    </source>
</reference>
<gene>
    <name evidence="11" type="ORF">GCM10023205_19910</name>
</gene>
<feature type="transmembrane region" description="Helical" evidence="9">
    <location>
        <begin position="112"/>
        <end position="137"/>
    </location>
</feature>
<accession>A0ABP9H2R5</accession>
<comment type="subcellular location">
    <subcellularLocation>
        <location evidence="1">Cell membrane</location>
        <topology evidence="1">Multi-pass membrane protein</topology>
    </subcellularLocation>
</comment>
<dbReference type="CDD" id="cd17321">
    <property type="entry name" value="MFS_MMR_MDR_like"/>
    <property type="match status" value="1"/>
</dbReference>
<feature type="region of interest" description="Disordered" evidence="8">
    <location>
        <begin position="1"/>
        <end position="34"/>
    </location>
</feature>
<feature type="transmembrane region" description="Helical" evidence="9">
    <location>
        <begin position="43"/>
        <end position="63"/>
    </location>
</feature>
<dbReference type="NCBIfam" id="TIGR00711">
    <property type="entry name" value="efflux_EmrB"/>
    <property type="match status" value="1"/>
</dbReference>
<feature type="transmembrane region" description="Helical" evidence="9">
    <location>
        <begin position="390"/>
        <end position="409"/>
    </location>
</feature>
<dbReference type="PANTHER" id="PTHR42718">
    <property type="entry name" value="MAJOR FACILITATOR SUPERFAMILY MULTIDRUG TRANSPORTER MFSC"/>
    <property type="match status" value="1"/>
</dbReference>
<dbReference type="PANTHER" id="PTHR42718:SF46">
    <property type="entry name" value="BLR6921 PROTEIN"/>
    <property type="match status" value="1"/>
</dbReference>
<feature type="transmembrane region" description="Helical" evidence="9">
    <location>
        <begin position="301"/>
        <end position="326"/>
    </location>
</feature>
<dbReference type="SUPFAM" id="SSF103473">
    <property type="entry name" value="MFS general substrate transporter"/>
    <property type="match status" value="1"/>
</dbReference>
<dbReference type="Gene3D" id="1.20.1250.20">
    <property type="entry name" value="MFS general substrate transporter like domains"/>
    <property type="match status" value="1"/>
</dbReference>
<feature type="transmembrane region" description="Helical" evidence="9">
    <location>
        <begin position="202"/>
        <end position="221"/>
    </location>
</feature>
<evidence type="ECO:0000256" key="7">
    <source>
        <dbReference type="ARBA" id="ARBA00023251"/>
    </source>
</evidence>
<evidence type="ECO:0000313" key="11">
    <source>
        <dbReference type="EMBL" id="GAA4957544.1"/>
    </source>
</evidence>
<dbReference type="PROSITE" id="PS50850">
    <property type="entry name" value="MFS"/>
    <property type="match status" value="1"/>
</dbReference>
<keyword evidence="2" id="KW-0813">Transport</keyword>
<evidence type="ECO:0000259" key="10">
    <source>
        <dbReference type="PROSITE" id="PS50850"/>
    </source>
</evidence>
<keyword evidence="3" id="KW-1003">Cell membrane</keyword>
<evidence type="ECO:0000256" key="6">
    <source>
        <dbReference type="ARBA" id="ARBA00023136"/>
    </source>
</evidence>
<keyword evidence="7" id="KW-0046">Antibiotic resistance</keyword>
<evidence type="ECO:0000256" key="3">
    <source>
        <dbReference type="ARBA" id="ARBA00022475"/>
    </source>
</evidence>
<dbReference type="InterPro" id="IPR005829">
    <property type="entry name" value="Sugar_transporter_CS"/>
</dbReference>
<feature type="domain" description="Major facilitator superfamily (MFS) profile" evidence="10">
    <location>
        <begin position="45"/>
        <end position="509"/>
    </location>
</feature>
<dbReference type="Pfam" id="PF07690">
    <property type="entry name" value="MFS_1"/>
    <property type="match status" value="1"/>
</dbReference>
<evidence type="ECO:0000256" key="8">
    <source>
        <dbReference type="SAM" id="MobiDB-lite"/>
    </source>
</evidence>
<feature type="compositionally biased region" description="Basic and acidic residues" evidence="8">
    <location>
        <begin position="22"/>
        <end position="32"/>
    </location>
</feature>
<evidence type="ECO:0000256" key="1">
    <source>
        <dbReference type="ARBA" id="ARBA00004651"/>
    </source>
</evidence>
<dbReference type="Proteomes" id="UP001500466">
    <property type="component" value="Unassembled WGS sequence"/>
</dbReference>
<feature type="transmembrane region" description="Helical" evidence="9">
    <location>
        <begin position="83"/>
        <end position="100"/>
    </location>
</feature>
<dbReference type="InterPro" id="IPR036259">
    <property type="entry name" value="MFS_trans_sf"/>
</dbReference>
<feature type="transmembrane region" description="Helical" evidence="9">
    <location>
        <begin position="332"/>
        <end position="353"/>
    </location>
</feature>
<dbReference type="InterPro" id="IPR004638">
    <property type="entry name" value="EmrB-like"/>
</dbReference>
<dbReference type="Gene3D" id="1.20.1720.10">
    <property type="entry name" value="Multidrug resistance protein D"/>
    <property type="match status" value="1"/>
</dbReference>
<evidence type="ECO:0000256" key="2">
    <source>
        <dbReference type="ARBA" id="ARBA00022448"/>
    </source>
</evidence>
<name>A0ABP9H2R5_9ACTN</name>
<feature type="transmembrane region" description="Helical" evidence="9">
    <location>
        <begin position="257"/>
        <end position="280"/>
    </location>
</feature>
<feature type="transmembrane region" description="Helical" evidence="9">
    <location>
        <begin position="365"/>
        <end position="384"/>
    </location>
</feature>
<keyword evidence="5 9" id="KW-1133">Transmembrane helix</keyword>
<comment type="caution">
    <text evidence="11">The sequence shown here is derived from an EMBL/GenBank/DDBJ whole genome shotgun (WGS) entry which is preliminary data.</text>
</comment>
<dbReference type="InterPro" id="IPR020846">
    <property type="entry name" value="MFS_dom"/>
</dbReference>
<organism evidence="11 12">
    <name type="scientific">Yinghuangia aomiensis</name>
    <dbReference type="NCBI Taxonomy" id="676205"/>
    <lineage>
        <taxon>Bacteria</taxon>
        <taxon>Bacillati</taxon>
        <taxon>Actinomycetota</taxon>
        <taxon>Actinomycetes</taxon>
        <taxon>Kitasatosporales</taxon>
        <taxon>Streptomycetaceae</taxon>
        <taxon>Yinghuangia</taxon>
    </lineage>
</organism>
<feature type="compositionally biased region" description="Low complexity" evidence="8">
    <location>
        <begin position="9"/>
        <end position="19"/>
    </location>
</feature>
<feature type="transmembrane region" description="Helical" evidence="9">
    <location>
        <begin position="143"/>
        <end position="161"/>
    </location>
</feature>
<feature type="region of interest" description="Disordered" evidence="8">
    <location>
        <begin position="504"/>
        <end position="533"/>
    </location>
</feature>
<evidence type="ECO:0000256" key="5">
    <source>
        <dbReference type="ARBA" id="ARBA00022989"/>
    </source>
</evidence>
<sequence>MKKAITMDSSATPAAASAPNMSKEDAATDELRSGAPPVNPKRWVALAFIALAQLMVIIDVTIVNIALPSAAKSFDVSDSGKQWVLTAYTLAFGSLLLMGGRIADYMGRKRTFLIGLTGFAVASALGGAAQSFGLLLAARALQGGFGALLAPAALSLLAVLFTDAKERAKAFGIFGAIAGGGSALGLVLGGALTEYLDWRWCFYVNVPVALVAGTGAYMVLTETRAAGRARFDLPGLALATSGLFAIVYALSEAESKGWGSALIVGLLIGGAALLAAFVYVETRVDGPLLPLRVVLNRTRGGAYTAIGLAVIGMFGLFLFLTFYLQVVKGYSPVRAGCAFLPMSVGVVIAGAGITPRLITKVPPRMLVVPGLLLSSVAMFMLSRMDVDTGFWTWIMPSEVLVGIGAGLVMSSAMNYATHGVAPHEAGIASAMANTSQQVGGSIGIALLSTISTSAKADYLKSHPPTTPRGVHEGLVHGYTTATMYAGFMLLGAALLVGLIMNTPRPNQQTEGPGTGATPDAERSAASSPALHVG</sequence>
<evidence type="ECO:0000313" key="12">
    <source>
        <dbReference type="Proteomes" id="UP001500466"/>
    </source>
</evidence>
<proteinExistence type="predicted"/>
<dbReference type="PRINTS" id="PR01036">
    <property type="entry name" value="TCRTETB"/>
</dbReference>
<dbReference type="EMBL" id="BAABHS010000006">
    <property type="protein sequence ID" value="GAA4957544.1"/>
    <property type="molecule type" value="Genomic_DNA"/>
</dbReference>